<evidence type="ECO:0000313" key="1">
    <source>
        <dbReference type="EMBL" id="GAG45401.1"/>
    </source>
</evidence>
<name>X0ZAH1_9ZZZZ</name>
<reference evidence="1" key="1">
    <citation type="journal article" date="2014" name="Front. Microbiol.">
        <title>High frequency of phylogenetically diverse reductive dehalogenase-homologous genes in deep subseafloor sedimentary metagenomes.</title>
        <authorList>
            <person name="Kawai M."/>
            <person name="Futagami T."/>
            <person name="Toyoda A."/>
            <person name="Takaki Y."/>
            <person name="Nishi S."/>
            <person name="Hori S."/>
            <person name="Arai W."/>
            <person name="Tsubouchi T."/>
            <person name="Morono Y."/>
            <person name="Uchiyama I."/>
            <person name="Ito T."/>
            <person name="Fujiyama A."/>
            <person name="Inagaki F."/>
            <person name="Takami H."/>
        </authorList>
    </citation>
    <scope>NUCLEOTIDE SEQUENCE</scope>
    <source>
        <strain evidence="1">Expedition CK06-06</strain>
    </source>
</reference>
<comment type="caution">
    <text evidence="1">The sequence shown here is derived from an EMBL/GenBank/DDBJ whole genome shotgun (WGS) entry which is preliminary data.</text>
</comment>
<dbReference type="EMBL" id="BARS01050120">
    <property type="protein sequence ID" value="GAG45401.1"/>
    <property type="molecule type" value="Genomic_DNA"/>
</dbReference>
<gene>
    <name evidence="1" type="ORF">S01H1_74876</name>
</gene>
<sequence>MSHSPTSTQLEANQRLSRWFKKERARLLEFTSEPGEFLSLAEGFYEISKSKVVDIAAAVGCDEWTDEHWQAVLNVSGCQPGELRSEVDKLTQSWPTILAAELSGVIENVRN</sequence>
<protein>
    <submittedName>
        <fullName evidence="1">Uncharacterized protein</fullName>
    </submittedName>
</protein>
<proteinExistence type="predicted"/>
<dbReference type="AlphaFoldDB" id="X0ZAH1"/>
<accession>X0ZAH1</accession>
<organism evidence="1">
    <name type="scientific">marine sediment metagenome</name>
    <dbReference type="NCBI Taxonomy" id="412755"/>
    <lineage>
        <taxon>unclassified sequences</taxon>
        <taxon>metagenomes</taxon>
        <taxon>ecological metagenomes</taxon>
    </lineage>
</organism>